<evidence type="ECO:0008006" key="4">
    <source>
        <dbReference type="Google" id="ProtNLM"/>
    </source>
</evidence>
<dbReference type="InterPro" id="IPR018247">
    <property type="entry name" value="EF_Hand_1_Ca_BS"/>
</dbReference>
<dbReference type="InterPro" id="IPR050836">
    <property type="entry name" value="SDS22/Internalin_LRR"/>
</dbReference>
<protein>
    <recommendedName>
        <fullName evidence="4">EF-hand domain-containing protein</fullName>
    </recommendedName>
</protein>
<dbReference type="Pfam" id="PF12799">
    <property type="entry name" value="LRR_4"/>
    <property type="match status" value="1"/>
</dbReference>
<dbReference type="PROSITE" id="PS00018">
    <property type="entry name" value="EF_HAND_1"/>
    <property type="match status" value="1"/>
</dbReference>
<dbReference type="SUPFAM" id="SSF52058">
    <property type="entry name" value="L domain-like"/>
    <property type="match status" value="1"/>
</dbReference>
<dbReference type="InterPro" id="IPR032675">
    <property type="entry name" value="LRR_dom_sf"/>
</dbReference>
<dbReference type="Gene3D" id="3.80.10.10">
    <property type="entry name" value="Ribonuclease Inhibitor"/>
    <property type="match status" value="2"/>
</dbReference>
<dbReference type="EMBL" id="UINC01127050">
    <property type="protein sequence ID" value="SVD05912.1"/>
    <property type="molecule type" value="Genomic_DNA"/>
</dbReference>
<evidence type="ECO:0000313" key="3">
    <source>
        <dbReference type="EMBL" id="SVD05912.1"/>
    </source>
</evidence>
<dbReference type="InterPro" id="IPR001611">
    <property type="entry name" value="Leu-rich_rpt"/>
</dbReference>
<dbReference type="PANTHER" id="PTHR46652:SF3">
    <property type="entry name" value="LEUCINE-RICH REPEAT-CONTAINING PROTEIN 9"/>
    <property type="match status" value="1"/>
</dbReference>
<name>A0A382S8L8_9ZZZZ</name>
<keyword evidence="1" id="KW-0433">Leucine-rich repeat</keyword>
<feature type="non-terminal residue" evidence="3">
    <location>
        <position position="1"/>
    </location>
</feature>
<sequence>VPEADALSSDLNRDGVVDFDDFFLFADEFGLTGEPDADTVVVVLRDTVFIDPADTVTRSGTPITFADPTVEFVLRDLVGVAEGDLLTGDVDGITTLNLSGLNISLLDGLQHFTSLTTLSLTDNLIVDLSPLQGLANLKTVTLAANEVRDIEPLVDNPALANGSSVILVGNPLSTLSRTTYVTTMKDRGATVTADAFAVTFADSLLEVAVRAALMQPTGDLLHLDLETVTTLDVAADSIADLSGIEFMRSLVELDLRDNQITSISKLSSLQKLQVLD</sequence>
<dbReference type="SMART" id="SM00365">
    <property type="entry name" value="LRR_SD22"/>
    <property type="match status" value="3"/>
</dbReference>
<evidence type="ECO:0000256" key="2">
    <source>
        <dbReference type="ARBA" id="ARBA00022737"/>
    </source>
</evidence>
<accession>A0A382S8L8</accession>
<keyword evidence="2" id="KW-0677">Repeat</keyword>
<dbReference type="InterPro" id="IPR025875">
    <property type="entry name" value="Leu-rich_rpt_4"/>
</dbReference>
<reference evidence="3" key="1">
    <citation type="submission" date="2018-05" db="EMBL/GenBank/DDBJ databases">
        <authorList>
            <person name="Lanie J.A."/>
            <person name="Ng W.-L."/>
            <person name="Kazmierczak K.M."/>
            <person name="Andrzejewski T.M."/>
            <person name="Davidsen T.M."/>
            <person name="Wayne K.J."/>
            <person name="Tettelin H."/>
            <person name="Glass J.I."/>
            <person name="Rusch D."/>
            <person name="Podicherti R."/>
            <person name="Tsui H.-C.T."/>
            <person name="Winkler M.E."/>
        </authorList>
    </citation>
    <scope>NUCLEOTIDE SEQUENCE</scope>
</reference>
<proteinExistence type="predicted"/>
<dbReference type="PROSITE" id="PS51450">
    <property type="entry name" value="LRR"/>
    <property type="match status" value="2"/>
</dbReference>
<organism evidence="3">
    <name type="scientific">marine metagenome</name>
    <dbReference type="NCBI Taxonomy" id="408172"/>
    <lineage>
        <taxon>unclassified sequences</taxon>
        <taxon>metagenomes</taxon>
        <taxon>ecological metagenomes</taxon>
    </lineage>
</organism>
<dbReference type="AlphaFoldDB" id="A0A382S8L8"/>
<feature type="non-terminal residue" evidence="3">
    <location>
        <position position="276"/>
    </location>
</feature>
<evidence type="ECO:0000256" key="1">
    <source>
        <dbReference type="ARBA" id="ARBA00022614"/>
    </source>
</evidence>
<gene>
    <name evidence="3" type="ORF">METZ01_LOCUS358766</name>
</gene>
<dbReference type="PANTHER" id="PTHR46652">
    <property type="entry name" value="LEUCINE-RICH REPEAT AND IQ DOMAIN-CONTAINING PROTEIN 1-RELATED"/>
    <property type="match status" value="1"/>
</dbReference>